<dbReference type="AlphaFoldDB" id="A0AAD9MZJ9"/>
<feature type="signal peptide" evidence="1">
    <location>
        <begin position="1"/>
        <end position="22"/>
    </location>
</feature>
<reference evidence="2" key="1">
    <citation type="journal article" date="2023" name="Mol. Biol. Evol.">
        <title>Third-Generation Sequencing Reveals the Adaptive Role of the Epigenome in Three Deep-Sea Polychaetes.</title>
        <authorList>
            <person name="Perez M."/>
            <person name="Aroh O."/>
            <person name="Sun Y."/>
            <person name="Lan Y."/>
            <person name="Juniper S.K."/>
            <person name="Young C.R."/>
            <person name="Angers B."/>
            <person name="Qian P.Y."/>
        </authorList>
    </citation>
    <scope>NUCLEOTIDE SEQUENCE</scope>
    <source>
        <strain evidence="2">P08H-3</strain>
    </source>
</reference>
<dbReference type="EMBL" id="JAODUP010000356">
    <property type="protein sequence ID" value="KAK2151627.1"/>
    <property type="molecule type" value="Genomic_DNA"/>
</dbReference>
<proteinExistence type="predicted"/>
<organism evidence="2 3">
    <name type="scientific">Paralvinella palmiformis</name>
    <dbReference type="NCBI Taxonomy" id="53620"/>
    <lineage>
        <taxon>Eukaryota</taxon>
        <taxon>Metazoa</taxon>
        <taxon>Spiralia</taxon>
        <taxon>Lophotrochozoa</taxon>
        <taxon>Annelida</taxon>
        <taxon>Polychaeta</taxon>
        <taxon>Sedentaria</taxon>
        <taxon>Canalipalpata</taxon>
        <taxon>Terebellida</taxon>
        <taxon>Terebelliformia</taxon>
        <taxon>Alvinellidae</taxon>
        <taxon>Paralvinella</taxon>
    </lineage>
</organism>
<evidence type="ECO:0008006" key="4">
    <source>
        <dbReference type="Google" id="ProtNLM"/>
    </source>
</evidence>
<name>A0AAD9MZJ9_9ANNE</name>
<evidence type="ECO:0000256" key="1">
    <source>
        <dbReference type="SAM" id="SignalP"/>
    </source>
</evidence>
<gene>
    <name evidence="2" type="ORF">LSH36_356g02045</name>
</gene>
<keyword evidence="3" id="KW-1185">Reference proteome</keyword>
<evidence type="ECO:0000313" key="2">
    <source>
        <dbReference type="EMBL" id="KAK2151627.1"/>
    </source>
</evidence>
<protein>
    <recommendedName>
        <fullName evidence="4">Secreted protein</fullName>
    </recommendedName>
</protein>
<dbReference type="Proteomes" id="UP001208570">
    <property type="component" value="Unassembled WGS sequence"/>
</dbReference>
<sequence>MRNSLRCLVVVVVCLTLLTSDAETVRCYRCNYVGFLNGSSRCNDPINPRYPPSSTCIGKYCTKLKGTKSERHIRLYSEHVVMTCCNPGRGEAKILASSAYAKEFYKREPTRKP</sequence>
<accession>A0AAD9MZJ9</accession>
<evidence type="ECO:0000313" key="3">
    <source>
        <dbReference type="Proteomes" id="UP001208570"/>
    </source>
</evidence>
<keyword evidence="1" id="KW-0732">Signal</keyword>
<feature type="chain" id="PRO_5042205312" description="Secreted protein" evidence="1">
    <location>
        <begin position="23"/>
        <end position="113"/>
    </location>
</feature>
<comment type="caution">
    <text evidence="2">The sequence shown here is derived from an EMBL/GenBank/DDBJ whole genome shotgun (WGS) entry which is preliminary data.</text>
</comment>